<dbReference type="RefSeq" id="WP_101344321.1">
    <property type="nucleotide sequence ID" value="NZ_PJAI02000005.1"/>
</dbReference>
<sequence length="153" mass="17804">MENNAASKLTPQSPIWLRTFVETYQILSTDNLNLLASIYHTNILFIDPMHKVEGLDELYKYFNSLYSNLSRCQFVIDNIVTQGDEAALYWTMTYQHHKLNKGDVVTVQGSSYIKGHNDKVIYHRDYLDLGAMLYEQLPLFGKLIKWIKKHASK</sequence>
<dbReference type="InterPro" id="IPR032710">
    <property type="entry name" value="NTF2-like_dom_sf"/>
</dbReference>
<dbReference type="InterPro" id="IPR037401">
    <property type="entry name" value="SnoaL-like"/>
</dbReference>
<dbReference type="SUPFAM" id="SSF54427">
    <property type="entry name" value="NTF2-like"/>
    <property type="match status" value="1"/>
</dbReference>
<accession>A0ABY3MYH7</accession>
<dbReference type="Gene3D" id="3.10.450.50">
    <property type="match status" value="1"/>
</dbReference>
<reference evidence="2 3" key="1">
    <citation type="submission" date="2019-08" db="EMBL/GenBank/DDBJ databases">
        <title>Microbe sample from Colwellia echini.</title>
        <authorList>
            <person name="Christiansen L."/>
            <person name="Pathiraja D."/>
            <person name="Schultz-Johansen M."/>
            <person name="Choi I.-G."/>
            <person name="Stougaard P."/>
        </authorList>
    </citation>
    <scope>NUCLEOTIDE SEQUENCE [LARGE SCALE GENOMIC DNA]</scope>
    <source>
        <strain evidence="2 3">A3</strain>
    </source>
</reference>
<name>A0ABY3MYH7_9GAMM</name>
<keyword evidence="3" id="KW-1185">Reference proteome</keyword>
<evidence type="ECO:0000313" key="3">
    <source>
        <dbReference type="Proteomes" id="UP000815846"/>
    </source>
</evidence>
<proteinExistence type="predicted"/>
<organism evidence="2 3">
    <name type="scientific">Colwellia echini</name>
    <dbReference type="NCBI Taxonomy" id="1982103"/>
    <lineage>
        <taxon>Bacteria</taxon>
        <taxon>Pseudomonadati</taxon>
        <taxon>Pseudomonadota</taxon>
        <taxon>Gammaproteobacteria</taxon>
        <taxon>Alteromonadales</taxon>
        <taxon>Colwelliaceae</taxon>
        <taxon>Colwellia</taxon>
    </lineage>
</organism>
<comment type="caution">
    <text evidence="2">The sequence shown here is derived from an EMBL/GenBank/DDBJ whole genome shotgun (WGS) entry which is preliminary data.</text>
</comment>
<dbReference type="Proteomes" id="UP000815846">
    <property type="component" value="Unassembled WGS sequence"/>
</dbReference>
<evidence type="ECO:0000313" key="2">
    <source>
        <dbReference type="EMBL" id="TYK66206.1"/>
    </source>
</evidence>
<feature type="domain" description="SnoaL-like" evidence="1">
    <location>
        <begin position="23"/>
        <end position="121"/>
    </location>
</feature>
<dbReference type="EMBL" id="PJAI02000005">
    <property type="protein sequence ID" value="TYK66206.1"/>
    <property type="molecule type" value="Genomic_DNA"/>
</dbReference>
<protein>
    <submittedName>
        <fullName evidence="2">Nuclear transport factor 2 family protein</fullName>
    </submittedName>
</protein>
<gene>
    <name evidence="2" type="ORF">CWS31_006260</name>
</gene>
<dbReference type="Pfam" id="PF12680">
    <property type="entry name" value="SnoaL_2"/>
    <property type="match status" value="1"/>
</dbReference>
<evidence type="ECO:0000259" key="1">
    <source>
        <dbReference type="Pfam" id="PF12680"/>
    </source>
</evidence>